<feature type="repeat" description="WD" evidence="3">
    <location>
        <begin position="970"/>
        <end position="1011"/>
    </location>
</feature>
<proteinExistence type="predicted"/>
<feature type="non-terminal residue" evidence="6">
    <location>
        <position position="1210"/>
    </location>
</feature>
<feature type="compositionally biased region" description="Low complexity" evidence="4">
    <location>
        <begin position="18"/>
        <end position="44"/>
    </location>
</feature>
<protein>
    <submittedName>
        <fullName evidence="6">WD40 repeat-like protein</fullName>
    </submittedName>
</protein>
<feature type="repeat" description="WD" evidence="3">
    <location>
        <begin position="714"/>
        <end position="755"/>
    </location>
</feature>
<dbReference type="Proteomes" id="UP000076532">
    <property type="component" value="Unassembled WGS sequence"/>
</dbReference>
<feature type="repeat" description="WD" evidence="3">
    <location>
        <begin position="757"/>
        <end position="798"/>
    </location>
</feature>
<keyword evidence="2" id="KW-0677">Repeat</keyword>
<dbReference type="InterPro" id="IPR019775">
    <property type="entry name" value="WD40_repeat_CS"/>
</dbReference>
<name>A0A165XGY5_9AGAM</name>
<dbReference type="InterPro" id="IPR011047">
    <property type="entry name" value="Quinoprotein_ADH-like_sf"/>
</dbReference>
<feature type="repeat" description="WD" evidence="3">
    <location>
        <begin position="1084"/>
        <end position="1125"/>
    </location>
</feature>
<keyword evidence="1 3" id="KW-0853">WD repeat</keyword>
<dbReference type="InterPro" id="IPR056884">
    <property type="entry name" value="NPHP3-like_N"/>
</dbReference>
<feature type="repeat" description="WD" evidence="3">
    <location>
        <begin position="1127"/>
        <end position="1168"/>
    </location>
</feature>
<dbReference type="PROSITE" id="PS50294">
    <property type="entry name" value="WD_REPEATS_REGION"/>
    <property type="match status" value="11"/>
</dbReference>
<feature type="repeat" description="WD" evidence="3">
    <location>
        <begin position="927"/>
        <end position="968"/>
    </location>
</feature>
<dbReference type="InterPro" id="IPR015943">
    <property type="entry name" value="WD40/YVTN_repeat-like_dom_sf"/>
</dbReference>
<evidence type="ECO:0000313" key="6">
    <source>
        <dbReference type="EMBL" id="KZP08535.1"/>
    </source>
</evidence>
<feature type="repeat" description="WD" evidence="3">
    <location>
        <begin position="884"/>
        <end position="925"/>
    </location>
</feature>
<dbReference type="AlphaFoldDB" id="A0A165XGY5"/>
<organism evidence="6 7">
    <name type="scientific">Athelia psychrophila</name>
    <dbReference type="NCBI Taxonomy" id="1759441"/>
    <lineage>
        <taxon>Eukaryota</taxon>
        <taxon>Fungi</taxon>
        <taxon>Dikarya</taxon>
        <taxon>Basidiomycota</taxon>
        <taxon>Agaricomycotina</taxon>
        <taxon>Agaricomycetes</taxon>
        <taxon>Agaricomycetidae</taxon>
        <taxon>Atheliales</taxon>
        <taxon>Atheliaceae</taxon>
        <taxon>Athelia</taxon>
    </lineage>
</organism>
<dbReference type="Gene3D" id="3.40.50.300">
    <property type="entry name" value="P-loop containing nucleotide triphosphate hydrolases"/>
    <property type="match status" value="1"/>
</dbReference>
<dbReference type="STRING" id="436010.A0A165XGY5"/>
<reference evidence="6 7" key="1">
    <citation type="journal article" date="2016" name="Mol. Biol. Evol.">
        <title>Comparative Genomics of Early-Diverging Mushroom-Forming Fungi Provides Insights into the Origins of Lignocellulose Decay Capabilities.</title>
        <authorList>
            <person name="Nagy L.G."/>
            <person name="Riley R."/>
            <person name="Tritt A."/>
            <person name="Adam C."/>
            <person name="Daum C."/>
            <person name="Floudas D."/>
            <person name="Sun H."/>
            <person name="Yadav J.S."/>
            <person name="Pangilinan J."/>
            <person name="Larsson K.H."/>
            <person name="Matsuura K."/>
            <person name="Barry K."/>
            <person name="Labutti K."/>
            <person name="Kuo R."/>
            <person name="Ohm R.A."/>
            <person name="Bhattacharya S.S."/>
            <person name="Shirouzu T."/>
            <person name="Yoshinaga Y."/>
            <person name="Martin F.M."/>
            <person name="Grigoriev I.V."/>
            <person name="Hibbett D.S."/>
        </authorList>
    </citation>
    <scope>NUCLEOTIDE SEQUENCE [LARGE SCALE GENOMIC DNA]</scope>
    <source>
        <strain evidence="6 7">CBS 109695</strain>
    </source>
</reference>
<sequence>MPKDVPPKDTAKSKARLPRSSPQPRRSNRLAAVATSLATTSSTLEKPEGLERSSIQTSRSWGKSKAKSSPPPPSQRSIVFAGVSSPTAATSSALQVPATLFLTNDTSDHSIVNNVNGDQHFVYEVNATPPAPHALDLLRILDPIPMNAVSRPQCLKGTRENILQSLSDTLTAPSAAAKVLWLHGMAGSGKSTIATTIAEHFHKCGQRGAFLFFDRNSPAKSGPDGVIRTLAHQLALSNDILRNAICDVIERDPQIATTTLTLQFSDLIMTPLCLCASKITRPIVIILDAFDECGDAQSRKALLHLLIKHLPTLPHQFRFLITGRPEFDLNNAFYFQPGIISVSLGAAEWSSAADVLRYIEHEIDGLYEARRVSDELPLGWPGNPKVQDIGARAANSFIWAATAIRFLDAADNVDERFQILLSQTAFTLGDLYATALRSASNWDPCEQSTAYCRRILGAVVVGRIALTDDMIIDILGLENAKSCRLVLRRLSCLLQWSEGLPIRTLHASFADYLTDASSCGDQLWFVDKAKNHVDFTTGCLRVMKRFLRFNICGLETSHLRNRDVPDLAKRINNCIPRSLAYACRFWAEHLNLARTNDPQVVPVILDFFRTHFLYWLEVLSLIGDGRAALQAMLDAEPFSKYALEVKAFTQDGIKFTRAFMSVILESAPHIYISALPFAPPSTSIIRQQYSLIMGNTLRVPTNRRSDWPSCEHAIEGCHSVVPSVAYSPEGGRVASVSGDGNVRVWNARTGELVAGPFEGHTECVNSVAFSPDGTRIASGSYDHTVRVWDARTGELVGPPFERHTDGVNSVAFSPDGAHIASGSHDRTILVWDVQSQLIAGRFRGHTDVVGSVAFSPDGQLIGSGSWDATVCIWNAWTGELVATHVRHSGAVNSVAFSPNGEHIASGSDDWTVCVWEVHSGELVAEPFAGHSRIIVSVAFSPDGKHIASGSYDQTVRVWDVQTGQLVAGPFEGHSSFVTSVAYSPDGLHIASGSYDHTIRIWDTRVGELLAGPDELHVALGSQTDTFCGSQMRTSALAAAPCDGHDDAVESVAFSPDGKYIVSGSQDETISVWDAHTGELVAGPIEGHNGWVMSVAFSPDGKYIASGSEDLTVRIWDAHTGDLIAGPFERHSKPINSVAFSPDGKCITSGSDDNTVCVGDSRTGRLLAGPFEGHTEEVCSVAFSADGKSIASGSDDRTIRIWDARTGRLVI</sequence>
<feature type="domain" description="NACHT" evidence="5">
    <location>
        <begin position="178"/>
        <end position="325"/>
    </location>
</feature>
<evidence type="ECO:0000256" key="1">
    <source>
        <dbReference type="ARBA" id="ARBA00022574"/>
    </source>
</evidence>
<feature type="repeat" description="WD" evidence="3">
    <location>
        <begin position="1170"/>
        <end position="1210"/>
    </location>
</feature>
<dbReference type="Pfam" id="PF24883">
    <property type="entry name" value="NPHP3_N"/>
    <property type="match status" value="1"/>
</dbReference>
<dbReference type="PANTHER" id="PTHR44129">
    <property type="entry name" value="WD REPEAT-CONTAINING PROTEIN POP1"/>
    <property type="match status" value="1"/>
</dbReference>
<dbReference type="PROSITE" id="PS00678">
    <property type="entry name" value="WD_REPEATS_1"/>
    <property type="match status" value="9"/>
</dbReference>
<dbReference type="Gene3D" id="2.130.10.10">
    <property type="entry name" value="YVTN repeat-like/Quinoprotein amine dehydrogenase"/>
    <property type="match status" value="6"/>
</dbReference>
<dbReference type="SUPFAM" id="SSF52540">
    <property type="entry name" value="P-loop containing nucleoside triphosphate hydrolases"/>
    <property type="match status" value="1"/>
</dbReference>
<dbReference type="InterPro" id="IPR007111">
    <property type="entry name" value="NACHT_NTPase"/>
</dbReference>
<dbReference type="CDD" id="cd00200">
    <property type="entry name" value="WD40"/>
    <property type="match status" value="1"/>
</dbReference>
<evidence type="ECO:0000256" key="4">
    <source>
        <dbReference type="SAM" id="MobiDB-lite"/>
    </source>
</evidence>
<dbReference type="PROSITE" id="PS50082">
    <property type="entry name" value="WD_REPEATS_2"/>
    <property type="match status" value="11"/>
</dbReference>
<feature type="compositionally biased region" description="Basic and acidic residues" evidence="4">
    <location>
        <begin position="1"/>
        <end position="12"/>
    </location>
</feature>
<feature type="repeat" description="WD" evidence="3">
    <location>
        <begin position="800"/>
        <end position="835"/>
    </location>
</feature>
<dbReference type="SUPFAM" id="SSF50998">
    <property type="entry name" value="Quinoprotein alcohol dehydrogenase-like"/>
    <property type="match status" value="1"/>
</dbReference>
<keyword evidence="7" id="KW-1185">Reference proteome</keyword>
<dbReference type="PROSITE" id="PS50837">
    <property type="entry name" value="NACHT"/>
    <property type="match status" value="1"/>
</dbReference>
<evidence type="ECO:0000259" key="5">
    <source>
        <dbReference type="PROSITE" id="PS50837"/>
    </source>
</evidence>
<evidence type="ECO:0000256" key="2">
    <source>
        <dbReference type="ARBA" id="ARBA00022737"/>
    </source>
</evidence>
<dbReference type="InterPro" id="IPR050349">
    <property type="entry name" value="WD_LIS1/nudF_dynein_reg"/>
</dbReference>
<feature type="repeat" description="WD" evidence="3">
    <location>
        <begin position="842"/>
        <end position="883"/>
    </location>
</feature>
<dbReference type="PRINTS" id="PR00320">
    <property type="entry name" value="GPROTEINBRPT"/>
</dbReference>
<dbReference type="SMART" id="SM00320">
    <property type="entry name" value="WD40"/>
    <property type="match status" value="11"/>
</dbReference>
<evidence type="ECO:0000256" key="3">
    <source>
        <dbReference type="PROSITE-ProRule" id="PRU00221"/>
    </source>
</evidence>
<dbReference type="EMBL" id="KV417719">
    <property type="protein sequence ID" value="KZP08535.1"/>
    <property type="molecule type" value="Genomic_DNA"/>
</dbReference>
<dbReference type="Pfam" id="PF00400">
    <property type="entry name" value="WD40"/>
    <property type="match status" value="11"/>
</dbReference>
<dbReference type="InterPro" id="IPR036322">
    <property type="entry name" value="WD40_repeat_dom_sf"/>
</dbReference>
<feature type="repeat" description="WD" evidence="3">
    <location>
        <begin position="1041"/>
        <end position="1082"/>
    </location>
</feature>
<dbReference type="InterPro" id="IPR001680">
    <property type="entry name" value="WD40_rpt"/>
</dbReference>
<feature type="region of interest" description="Disordered" evidence="4">
    <location>
        <begin position="1"/>
        <end position="76"/>
    </location>
</feature>
<evidence type="ECO:0000313" key="7">
    <source>
        <dbReference type="Proteomes" id="UP000076532"/>
    </source>
</evidence>
<dbReference type="OrthoDB" id="538223at2759"/>
<dbReference type="InterPro" id="IPR020472">
    <property type="entry name" value="WD40_PAC1"/>
</dbReference>
<gene>
    <name evidence="6" type="ORF">FIBSPDRAFT_938947</name>
</gene>
<dbReference type="SUPFAM" id="SSF50978">
    <property type="entry name" value="WD40 repeat-like"/>
    <property type="match status" value="1"/>
</dbReference>
<dbReference type="InterPro" id="IPR027417">
    <property type="entry name" value="P-loop_NTPase"/>
</dbReference>
<accession>A0A165XGY5</accession>